<dbReference type="Pfam" id="PF00501">
    <property type="entry name" value="AMP-binding"/>
    <property type="match status" value="1"/>
</dbReference>
<evidence type="ECO:0000256" key="1">
    <source>
        <dbReference type="SAM" id="Phobius"/>
    </source>
</evidence>
<dbReference type="GeneID" id="55971136"/>
<protein>
    <submittedName>
        <fullName evidence="4">Acyl-CoA synthetase (AMP-forming)/AMP-acid ligase II</fullName>
    </submittedName>
</protein>
<dbReference type="RefSeq" id="XP_035318041.1">
    <property type="nucleotide sequence ID" value="XM_035466882.1"/>
</dbReference>
<dbReference type="InterPro" id="IPR000873">
    <property type="entry name" value="AMP-dep_synth/lig_dom"/>
</dbReference>
<comment type="caution">
    <text evidence="4">The sequence shown here is derived from an EMBL/GenBank/DDBJ whole genome shotgun (WGS) entry which is preliminary data.</text>
</comment>
<dbReference type="Proteomes" id="UP000749293">
    <property type="component" value="Unassembled WGS sequence"/>
</dbReference>
<evidence type="ECO:0000259" key="3">
    <source>
        <dbReference type="Pfam" id="PF13193"/>
    </source>
</evidence>
<feature type="domain" description="AMP-dependent synthetase/ligase" evidence="2">
    <location>
        <begin position="39"/>
        <end position="403"/>
    </location>
</feature>
<keyword evidence="1" id="KW-0812">Transmembrane</keyword>
<evidence type="ECO:0000259" key="2">
    <source>
        <dbReference type="Pfam" id="PF00501"/>
    </source>
</evidence>
<evidence type="ECO:0000313" key="5">
    <source>
        <dbReference type="Proteomes" id="UP000749293"/>
    </source>
</evidence>
<keyword evidence="1" id="KW-0472">Membrane</keyword>
<proteinExistence type="predicted"/>
<dbReference type="Pfam" id="PF13193">
    <property type="entry name" value="AMP-binding_C"/>
    <property type="match status" value="1"/>
</dbReference>
<accession>A0A9P5D2D0</accession>
<gene>
    <name evidence="4" type="ORF">GMORB2_4908</name>
</gene>
<keyword evidence="1" id="KW-1133">Transmembrane helix</keyword>
<dbReference type="PANTHER" id="PTHR24096">
    <property type="entry name" value="LONG-CHAIN-FATTY-ACID--COA LIGASE"/>
    <property type="match status" value="1"/>
</dbReference>
<dbReference type="EMBL" id="JAANYQ010000027">
    <property type="protein sequence ID" value="KAF4119389.1"/>
    <property type="molecule type" value="Genomic_DNA"/>
</dbReference>
<name>A0A9P5D2D0_9HYPO</name>
<dbReference type="Gene3D" id="3.30.300.30">
    <property type="match status" value="1"/>
</dbReference>
<dbReference type="SUPFAM" id="SSF56801">
    <property type="entry name" value="Acetyl-CoA synthetase-like"/>
    <property type="match status" value="1"/>
</dbReference>
<dbReference type="GO" id="GO:0019748">
    <property type="term" value="P:secondary metabolic process"/>
    <property type="evidence" value="ECO:0007669"/>
    <property type="project" value="TreeGrafter"/>
</dbReference>
<dbReference type="OrthoDB" id="6509636at2759"/>
<dbReference type="GO" id="GO:0016405">
    <property type="term" value="F:CoA-ligase activity"/>
    <property type="evidence" value="ECO:0007669"/>
    <property type="project" value="TreeGrafter"/>
</dbReference>
<organism evidence="4 5">
    <name type="scientific">Geosmithia morbida</name>
    <dbReference type="NCBI Taxonomy" id="1094350"/>
    <lineage>
        <taxon>Eukaryota</taxon>
        <taxon>Fungi</taxon>
        <taxon>Dikarya</taxon>
        <taxon>Ascomycota</taxon>
        <taxon>Pezizomycotina</taxon>
        <taxon>Sordariomycetes</taxon>
        <taxon>Hypocreomycetidae</taxon>
        <taxon>Hypocreales</taxon>
        <taxon>Bionectriaceae</taxon>
        <taxon>Geosmithia</taxon>
    </lineage>
</organism>
<sequence>MEIPPYLGQSNVFDWMHSNPFSSQNGHTPLDRIVPSIPSDRPIFVDEATDHTLTRSQLRRDALLLATGLQTTLGLNPDETQHFKPTATCADPHIAPVVLIQLPNCLPFATALMGTLAAGLTATLVSPALTASETEWVVRQSRPRACIVTSACVDNVKRALGNGHDTSVPIYTADSLSDLLSIDGDSAAVRQPQSLDASNRAAVMLWSSGTSGRPKGVLLSHRALNLSVASVWHDADFYRGLPERWLGFVPFYHVFGLLNLFLAAVAAGATVYIMPSFNPDAMLSAVRRRRLTYLHMAPPVAVLLAKSPLVHRDTFVSVRAAITGGAPLGHDIIAQVYARLGFRIRMGYGLTEACNVSVQFGLNEHSLHDQAGTTGRAHWAVELAVSSEGEVLVRSPSLMMGYLPVDGVDTSATDEALTHDGWFRTGDVGTLDPQGNLRLTDRIKELIKVRGFQVAPAELEGILCASDDVADAAVVGILDNDSATEWPRAFIVPRSAPHTASQQHDLAHRLRELIETHATRYKWLRGGVVFVDKIPKSPSGKILRRIMRDGGIKGVEVAVYGSAARTSKI</sequence>
<dbReference type="AlphaFoldDB" id="A0A9P5D2D0"/>
<reference evidence="4" key="1">
    <citation type="submission" date="2020-03" db="EMBL/GenBank/DDBJ databases">
        <title>Site-based positive gene gene selection in Geosmithia morbida across the United States reveals a broad range of putative effectors and factors for local host and environmental adapation.</title>
        <authorList>
            <person name="Onufrak A."/>
            <person name="Murdoch R.W."/>
            <person name="Gazis R."/>
            <person name="Huff M."/>
            <person name="Staton M."/>
            <person name="Klingeman W."/>
            <person name="Hadziabdic D."/>
        </authorList>
    </citation>
    <scope>NUCLEOTIDE SEQUENCE</scope>
    <source>
        <strain evidence="4">1262</strain>
    </source>
</reference>
<dbReference type="InterPro" id="IPR020845">
    <property type="entry name" value="AMP-binding_CS"/>
</dbReference>
<dbReference type="InterPro" id="IPR025110">
    <property type="entry name" value="AMP-bd_C"/>
</dbReference>
<feature type="domain" description="AMP-binding enzyme C-terminal" evidence="3">
    <location>
        <begin position="458"/>
        <end position="541"/>
    </location>
</feature>
<evidence type="ECO:0000313" key="4">
    <source>
        <dbReference type="EMBL" id="KAF4119389.1"/>
    </source>
</evidence>
<dbReference type="InterPro" id="IPR045851">
    <property type="entry name" value="AMP-bd_C_sf"/>
</dbReference>
<keyword evidence="4" id="KW-0436">Ligase</keyword>
<dbReference type="Gene3D" id="3.40.50.12780">
    <property type="entry name" value="N-terminal domain of ligase-like"/>
    <property type="match status" value="1"/>
</dbReference>
<feature type="transmembrane region" description="Helical" evidence="1">
    <location>
        <begin position="251"/>
        <end position="274"/>
    </location>
</feature>
<dbReference type="PROSITE" id="PS00455">
    <property type="entry name" value="AMP_BINDING"/>
    <property type="match status" value="1"/>
</dbReference>
<keyword evidence="5" id="KW-1185">Reference proteome</keyword>
<dbReference type="PANTHER" id="PTHR24096:SF295">
    <property type="entry name" value="ACETYL-COA SYNTHETASE-LIKE PROTEIN"/>
    <property type="match status" value="1"/>
</dbReference>
<dbReference type="InterPro" id="IPR042099">
    <property type="entry name" value="ANL_N_sf"/>
</dbReference>